<keyword evidence="2" id="KW-1185">Reference proteome</keyword>
<comment type="caution">
    <text evidence="1">The sequence shown here is derived from an EMBL/GenBank/DDBJ whole genome shotgun (WGS) entry which is preliminary data.</text>
</comment>
<dbReference type="Proteomes" id="UP000790377">
    <property type="component" value="Unassembled WGS sequence"/>
</dbReference>
<gene>
    <name evidence="1" type="ORF">BJ138DRAFT_1142945</name>
</gene>
<dbReference type="EMBL" id="MU267607">
    <property type="protein sequence ID" value="KAH7914923.1"/>
    <property type="molecule type" value="Genomic_DNA"/>
</dbReference>
<proteinExistence type="predicted"/>
<sequence>MSAQYQSMMRPGTHARVQGDRDSRPFSSLRGALGEEVHHAGSDAGLWNMTSSMGITHGSGVEHHVHSHSLSPSPYYNSPNTLIYRAHTSPSEAVYPDEMAYLASMTRSMEPHHIGYPKSISYDASMYTYTTGSPPQAPHTLYQTSPVIRTSPQTASHASPPSNYPPFRIQPPPHSAMVYRSPTHTAWCDGVMLDKDDLEDAQKSVRTDGHTMNVYQCLWDLEGSPCGLHVESDRSQMGRHLQRWHNISRTGSDTRVRAANGSTSPNPENHHLRTASSCNSDSECESGTEAPANQITCLWAGCGKKLGWESVARHIGSSHLGTKWVCSRCNAALSREDAWQRHVQPRTPRGKKASPNATGGPRCLDSRRIQRPGLQARPVNVFATRDSGRG</sequence>
<evidence type="ECO:0000313" key="2">
    <source>
        <dbReference type="Proteomes" id="UP000790377"/>
    </source>
</evidence>
<protein>
    <submittedName>
        <fullName evidence="1">Uncharacterized protein</fullName>
    </submittedName>
</protein>
<name>A0ACB8AQA5_9AGAM</name>
<organism evidence="1 2">
    <name type="scientific">Hygrophoropsis aurantiaca</name>
    <dbReference type="NCBI Taxonomy" id="72124"/>
    <lineage>
        <taxon>Eukaryota</taxon>
        <taxon>Fungi</taxon>
        <taxon>Dikarya</taxon>
        <taxon>Basidiomycota</taxon>
        <taxon>Agaricomycotina</taxon>
        <taxon>Agaricomycetes</taxon>
        <taxon>Agaricomycetidae</taxon>
        <taxon>Boletales</taxon>
        <taxon>Coniophorineae</taxon>
        <taxon>Hygrophoropsidaceae</taxon>
        <taxon>Hygrophoropsis</taxon>
    </lineage>
</organism>
<evidence type="ECO:0000313" key="1">
    <source>
        <dbReference type="EMBL" id="KAH7914923.1"/>
    </source>
</evidence>
<reference evidence="1" key="1">
    <citation type="journal article" date="2021" name="New Phytol.">
        <title>Evolutionary innovations through gain and loss of genes in the ectomycorrhizal Boletales.</title>
        <authorList>
            <person name="Wu G."/>
            <person name="Miyauchi S."/>
            <person name="Morin E."/>
            <person name="Kuo A."/>
            <person name="Drula E."/>
            <person name="Varga T."/>
            <person name="Kohler A."/>
            <person name="Feng B."/>
            <person name="Cao Y."/>
            <person name="Lipzen A."/>
            <person name="Daum C."/>
            <person name="Hundley H."/>
            <person name="Pangilinan J."/>
            <person name="Johnson J."/>
            <person name="Barry K."/>
            <person name="LaButti K."/>
            <person name="Ng V."/>
            <person name="Ahrendt S."/>
            <person name="Min B."/>
            <person name="Choi I.G."/>
            <person name="Park H."/>
            <person name="Plett J.M."/>
            <person name="Magnuson J."/>
            <person name="Spatafora J.W."/>
            <person name="Nagy L.G."/>
            <person name="Henrissat B."/>
            <person name="Grigoriev I.V."/>
            <person name="Yang Z.L."/>
            <person name="Xu J."/>
            <person name="Martin F.M."/>
        </authorList>
    </citation>
    <scope>NUCLEOTIDE SEQUENCE</scope>
    <source>
        <strain evidence="1">ATCC 28755</strain>
    </source>
</reference>
<accession>A0ACB8AQA5</accession>